<proteinExistence type="predicted"/>
<dbReference type="EMBL" id="BTGU01000032">
    <property type="protein sequence ID" value="GMN50031.1"/>
    <property type="molecule type" value="Genomic_DNA"/>
</dbReference>
<accession>A0AA88AWH6</accession>
<organism evidence="2 3">
    <name type="scientific">Ficus carica</name>
    <name type="common">Common fig</name>
    <dbReference type="NCBI Taxonomy" id="3494"/>
    <lineage>
        <taxon>Eukaryota</taxon>
        <taxon>Viridiplantae</taxon>
        <taxon>Streptophyta</taxon>
        <taxon>Embryophyta</taxon>
        <taxon>Tracheophyta</taxon>
        <taxon>Spermatophyta</taxon>
        <taxon>Magnoliopsida</taxon>
        <taxon>eudicotyledons</taxon>
        <taxon>Gunneridae</taxon>
        <taxon>Pentapetalae</taxon>
        <taxon>rosids</taxon>
        <taxon>fabids</taxon>
        <taxon>Rosales</taxon>
        <taxon>Moraceae</taxon>
        <taxon>Ficeae</taxon>
        <taxon>Ficus</taxon>
    </lineage>
</organism>
<keyword evidence="3" id="KW-1185">Reference proteome</keyword>
<feature type="chain" id="PRO_5041716767" evidence="1">
    <location>
        <begin position="30"/>
        <end position="123"/>
    </location>
</feature>
<reference evidence="2" key="1">
    <citation type="submission" date="2023-07" db="EMBL/GenBank/DDBJ databases">
        <title>draft genome sequence of fig (Ficus carica).</title>
        <authorList>
            <person name="Takahashi T."/>
            <person name="Nishimura K."/>
        </authorList>
    </citation>
    <scope>NUCLEOTIDE SEQUENCE</scope>
</reference>
<evidence type="ECO:0000256" key="1">
    <source>
        <dbReference type="SAM" id="SignalP"/>
    </source>
</evidence>
<evidence type="ECO:0000313" key="2">
    <source>
        <dbReference type="EMBL" id="GMN50031.1"/>
    </source>
</evidence>
<dbReference type="Proteomes" id="UP001187192">
    <property type="component" value="Unassembled WGS sequence"/>
</dbReference>
<feature type="signal peptide" evidence="1">
    <location>
        <begin position="1"/>
        <end position="29"/>
    </location>
</feature>
<evidence type="ECO:0000313" key="3">
    <source>
        <dbReference type="Proteomes" id="UP001187192"/>
    </source>
</evidence>
<dbReference type="AlphaFoldDB" id="A0AA88AWH6"/>
<name>A0AA88AWH6_FICCA</name>
<comment type="caution">
    <text evidence="2">The sequence shown here is derived from an EMBL/GenBank/DDBJ whole genome shotgun (WGS) entry which is preliminary data.</text>
</comment>
<sequence>MEGLGLISTRLLAMAMMLFVFLAIPTSLASPSPSPTPTPATPPKNSKVYHCGEGCARKCNGTRRKIRQRVHRLHYWVHGPLCMNELQKHMSKCYNGCNKDFQLSKSDEEVLQMYWKLLENVRP</sequence>
<gene>
    <name evidence="2" type="ORF">TIFTF001_019186</name>
</gene>
<protein>
    <submittedName>
        <fullName evidence="2">Uncharacterized protein</fullName>
    </submittedName>
</protein>
<keyword evidence="1" id="KW-0732">Signal</keyword>